<reference evidence="1" key="1">
    <citation type="journal article" date="2017" name="Mycologia">
        <title>Fusarium algeriense, sp. nov., a novel toxigenic crown rot pathogen of durum wheat from Algeria is nested in the Fusarium burgessii species complex.</title>
        <authorList>
            <person name="Laraba I."/>
            <person name="Keddad A."/>
            <person name="Boureghda H."/>
            <person name="Abdallah N."/>
            <person name="Vaughan M.M."/>
            <person name="Proctor R.H."/>
            <person name="Busman M."/>
            <person name="O'Donnell K."/>
        </authorList>
    </citation>
    <scope>NUCLEOTIDE SEQUENCE</scope>
    <source>
        <strain evidence="1">NRRL 25174</strain>
    </source>
</reference>
<name>A0A9P5ADH3_9HYPO</name>
<accession>A0A9P5ADH3</accession>
<keyword evidence="2" id="KW-1185">Reference proteome</keyword>
<gene>
    <name evidence="1" type="ORF">FBEOM_9405</name>
</gene>
<dbReference type="Proteomes" id="UP000730481">
    <property type="component" value="Unassembled WGS sequence"/>
</dbReference>
<reference evidence="1" key="2">
    <citation type="submission" date="2020-02" db="EMBL/GenBank/DDBJ databases">
        <title>Identification and distribution of gene clusters putatively required for synthesis of sphingolipid metabolism inhibitors in phylogenetically diverse species of the filamentous fungus Fusarium.</title>
        <authorList>
            <person name="Kim H.-S."/>
            <person name="Busman M."/>
            <person name="Brown D.W."/>
            <person name="Divon H."/>
            <person name="Uhlig S."/>
            <person name="Proctor R.H."/>
        </authorList>
    </citation>
    <scope>NUCLEOTIDE SEQUENCE</scope>
    <source>
        <strain evidence="1">NRRL 25174</strain>
    </source>
</reference>
<sequence>MVKKLVLAGVKQRQIKTFLLQNTDALFIDSDLSNCISRAKQDLANGQSHMVALLQHLDSQGFWSRHLIDYILRMPLLDIVSVDATGSTFCIAFAYLSGEEEEDFG</sequence>
<evidence type="ECO:0000313" key="2">
    <source>
        <dbReference type="Proteomes" id="UP000730481"/>
    </source>
</evidence>
<dbReference type="OrthoDB" id="4868085at2759"/>
<evidence type="ECO:0000313" key="1">
    <source>
        <dbReference type="EMBL" id="KAF4336729.1"/>
    </source>
</evidence>
<proteinExistence type="predicted"/>
<organism evidence="1 2">
    <name type="scientific">Fusarium beomiforme</name>
    <dbReference type="NCBI Taxonomy" id="44412"/>
    <lineage>
        <taxon>Eukaryota</taxon>
        <taxon>Fungi</taxon>
        <taxon>Dikarya</taxon>
        <taxon>Ascomycota</taxon>
        <taxon>Pezizomycotina</taxon>
        <taxon>Sordariomycetes</taxon>
        <taxon>Hypocreomycetidae</taxon>
        <taxon>Hypocreales</taxon>
        <taxon>Nectriaceae</taxon>
        <taxon>Fusarium</taxon>
        <taxon>Fusarium burgessii species complex</taxon>
    </lineage>
</organism>
<comment type="caution">
    <text evidence="1">The sequence shown here is derived from an EMBL/GenBank/DDBJ whole genome shotgun (WGS) entry which is preliminary data.</text>
</comment>
<dbReference type="AlphaFoldDB" id="A0A9P5ADH3"/>
<protein>
    <submittedName>
        <fullName evidence="1">MULE transposase domain protein</fullName>
    </submittedName>
</protein>
<dbReference type="EMBL" id="PVQB02000475">
    <property type="protein sequence ID" value="KAF4336729.1"/>
    <property type="molecule type" value="Genomic_DNA"/>
</dbReference>